<gene>
    <name evidence="20" type="ORF">FRY97_08985</name>
</gene>
<keyword evidence="7 17" id="KW-0547">Nucleotide-binding</keyword>
<dbReference type="GO" id="GO:0008654">
    <property type="term" value="P:phospholipid biosynthetic process"/>
    <property type="evidence" value="ECO:0007669"/>
    <property type="project" value="UniProtKB-KW"/>
</dbReference>
<dbReference type="GO" id="GO:0046872">
    <property type="term" value="F:metal ion binding"/>
    <property type="evidence" value="ECO:0007669"/>
    <property type="project" value="UniProtKB-KW"/>
</dbReference>
<evidence type="ECO:0000256" key="7">
    <source>
        <dbReference type="ARBA" id="ARBA00022741"/>
    </source>
</evidence>
<dbReference type="RefSeq" id="WP_147167121.1">
    <property type="nucleotide sequence ID" value="NZ_VOOR01000015.1"/>
</dbReference>
<comment type="subcellular location">
    <subcellularLocation>
        <location evidence="1">Cell membrane</location>
        <topology evidence="1">Multi-pass membrane protein</topology>
    </subcellularLocation>
</comment>
<evidence type="ECO:0000256" key="5">
    <source>
        <dbReference type="ARBA" id="ARBA00022679"/>
    </source>
</evidence>
<feature type="binding site" evidence="17">
    <location>
        <begin position="79"/>
        <end position="81"/>
    </location>
    <ligand>
        <name>ATP</name>
        <dbReference type="ChEBI" id="CHEBI:30616"/>
    </ligand>
</feature>
<keyword evidence="11" id="KW-0443">Lipid metabolism</keyword>
<evidence type="ECO:0000256" key="2">
    <source>
        <dbReference type="ARBA" id="ARBA00005967"/>
    </source>
</evidence>
<keyword evidence="13" id="KW-0594">Phospholipid biosynthesis</keyword>
<feature type="transmembrane region" description="Helical" evidence="19">
    <location>
        <begin position="89"/>
        <end position="111"/>
    </location>
</feature>
<feature type="transmembrane region" description="Helical" evidence="19">
    <location>
        <begin position="49"/>
        <end position="69"/>
    </location>
</feature>
<feature type="binding site" evidence="18">
    <location>
        <position position="70"/>
    </location>
    <ligand>
        <name>a divalent metal cation</name>
        <dbReference type="ChEBI" id="CHEBI:60240"/>
    </ligand>
</feature>
<name>A0A5C6RQ25_9BACT</name>
<feature type="binding site" evidence="17">
    <location>
        <begin position="88"/>
        <end position="89"/>
    </location>
    <ligand>
        <name>ATP</name>
        <dbReference type="ChEBI" id="CHEBI:30616"/>
    </ligand>
</feature>
<dbReference type="CDD" id="cd14265">
    <property type="entry name" value="UDPK_IM_like"/>
    <property type="match status" value="1"/>
</dbReference>
<sequence>MKDRIASFGHALTGLKYTLLTQPNAQIHLAIFTCVLGAGWHFSLERWEWALILLAAGLVIGAEAMNTAVETLTDLVSPEFHPLAGRAKDVAASAVLICSLSAAGAGLFIFWPRIINLF</sequence>
<dbReference type="PANTHER" id="PTHR34299">
    <property type="entry name" value="DIACYLGLYCEROL KINASE"/>
    <property type="match status" value="1"/>
</dbReference>
<keyword evidence="10 19" id="KW-1133">Transmembrane helix</keyword>
<keyword evidence="21" id="KW-1185">Reference proteome</keyword>
<feature type="binding site" evidence="16">
    <location>
        <position position="63"/>
    </location>
    <ligand>
        <name>substrate</name>
    </ligand>
</feature>
<organism evidence="20 21">
    <name type="scientific">Phaeodactylibacter luteus</name>
    <dbReference type="NCBI Taxonomy" id="1564516"/>
    <lineage>
        <taxon>Bacteria</taxon>
        <taxon>Pseudomonadati</taxon>
        <taxon>Bacteroidota</taxon>
        <taxon>Saprospiria</taxon>
        <taxon>Saprospirales</taxon>
        <taxon>Haliscomenobacteraceae</taxon>
        <taxon>Phaeodactylibacter</taxon>
    </lineage>
</organism>
<feature type="transmembrane region" description="Helical" evidence="19">
    <location>
        <begin position="25"/>
        <end position="42"/>
    </location>
</feature>
<evidence type="ECO:0000256" key="19">
    <source>
        <dbReference type="SAM" id="Phobius"/>
    </source>
</evidence>
<evidence type="ECO:0000256" key="1">
    <source>
        <dbReference type="ARBA" id="ARBA00004651"/>
    </source>
</evidence>
<keyword evidence="12 19" id="KW-0472">Membrane</keyword>
<evidence type="ECO:0000256" key="6">
    <source>
        <dbReference type="ARBA" id="ARBA00022692"/>
    </source>
</evidence>
<comment type="similarity">
    <text evidence="2">Belongs to the bacterial diacylglycerol kinase family.</text>
</comment>
<protein>
    <submittedName>
        <fullName evidence="20">Diacylglycerol kinase family protein</fullName>
    </submittedName>
</protein>
<evidence type="ECO:0000256" key="8">
    <source>
        <dbReference type="ARBA" id="ARBA00022777"/>
    </source>
</evidence>
<dbReference type="Gene3D" id="1.10.287.3610">
    <property type="match status" value="1"/>
</dbReference>
<evidence type="ECO:0000256" key="16">
    <source>
        <dbReference type="PIRSR" id="PIRSR600829-2"/>
    </source>
</evidence>
<evidence type="ECO:0000256" key="14">
    <source>
        <dbReference type="ARBA" id="ARBA00023264"/>
    </source>
</evidence>
<evidence type="ECO:0000256" key="13">
    <source>
        <dbReference type="ARBA" id="ARBA00023209"/>
    </source>
</evidence>
<feature type="binding site" evidence="17">
    <location>
        <position position="70"/>
    </location>
    <ligand>
        <name>ATP</name>
        <dbReference type="ChEBI" id="CHEBI:30616"/>
    </ligand>
</feature>
<comment type="cofactor">
    <cofactor evidence="18">
        <name>Mg(2+)</name>
        <dbReference type="ChEBI" id="CHEBI:18420"/>
    </cofactor>
    <text evidence="18">Mn(2+), Zn(2+), Cd(2+) and Co(2+) support activity to lesser extents.</text>
</comment>
<dbReference type="Proteomes" id="UP000321580">
    <property type="component" value="Unassembled WGS sequence"/>
</dbReference>
<dbReference type="GO" id="GO:0005524">
    <property type="term" value="F:ATP binding"/>
    <property type="evidence" value="ECO:0007669"/>
    <property type="project" value="UniProtKB-KW"/>
</dbReference>
<keyword evidence="18" id="KW-0479">Metal-binding</keyword>
<evidence type="ECO:0000313" key="20">
    <source>
        <dbReference type="EMBL" id="TXB63482.1"/>
    </source>
</evidence>
<evidence type="ECO:0000256" key="4">
    <source>
        <dbReference type="ARBA" id="ARBA00022516"/>
    </source>
</evidence>
<proteinExistence type="inferred from homology"/>
<dbReference type="Pfam" id="PF01219">
    <property type="entry name" value="DAGK_prokar"/>
    <property type="match status" value="1"/>
</dbReference>
<evidence type="ECO:0000256" key="12">
    <source>
        <dbReference type="ARBA" id="ARBA00023136"/>
    </source>
</evidence>
<dbReference type="InterPro" id="IPR036945">
    <property type="entry name" value="DAGK_sf"/>
</dbReference>
<dbReference type="OrthoDB" id="1493837at2"/>
<dbReference type="EMBL" id="VOOR01000015">
    <property type="protein sequence ID" value="TXB63482.1"/>
    <property type="molecule type" value="Genomic_DNA"/>
</dbReference>
<keyword evidence="3" id="KW-1003">Cell membrane</keyword>
<keyword evidence="5" id="KW-0808">Transferase</keyword>
<keyword evidence="18" id="KW-0460">Magnesium</keyword>
<dbReference type="AlphaFoldDB" id="A0A5C6RQ25"/>
<reference evidence="20 21" key="1">
    <citation type="submission" date="2019-08" db="EMBL/GenBank/DDBJ databases">
        <title>Genome of Phaeodactylibacter luteus.</title>
        <authorList>
            <person name="Bowman J.P."/>
        </authorList>
    </citation>
    <scope>NUCLEOTIDE SEQUENCE [LARGE SCALE GENOMIC DNA]</scope>
    <source>
        <strain evidence="20 21">KCTC 42180</strain>
    </source>
</reference>
<keyword evidence="14" id="KW-1208">Phospholipid metabolism</keyword>
<evidence type="ECO:0000256" key="17">
    <source>
        <dbReference type="PIRSR" id="PIRSR600829-3"/>
    </source>
</evidence>
<feature type="active site" description="Proton acceptor" evidence="15">
    <location>
        <position position="63"/>
    </location>
</feature>
<comment type="caution">
    <text evidence="20">The sequence shown here is derived from an EMBL/GenBank/DDBJ whole genome shotgun (WGS) entry which is preliminary data.</text>
</comment>
<evidence type="ECO:0000256" key="9">
    <source>
        <dbReference type="ARBA" id="ARBA00022840"/>
    </source>
</evidence>
<keyword evidence="6 19" id="KW-0812">Transmembrane</keyword>
<keyword evidence="4" id="KW-0444">Lipid biosynthesis</keyword>
<evidence type="ECO:0000256" key="3">
    <source>
        <dbReference type="ARBA" id="ARBA00022475"/>
    </source>
</evidence>
<dbReference type="GO" id="GO:0005886">
    <property type="term" value="C:plasma membrane"/>
    <property type="evidence" value="ECO:0007669"/>
    <property type="project" value="UniProtKB-SubCell"/>
</dbReference>
<evidence type="ECO:0000256" key="10">
    <source>
        <dbReference type="ARBA" id="ARBA00022989"/>
    </source>
</evidence>
<dbReference type="InterPro" id="IPR033717">
    <property type="entry name" value="UDPK"/>
</dbReference>
<evidence type="ECO:0000256" key="18">
    <source>
        <dbReference type="PIRSR" id="PIRSR600829-4"/>
    </source>
</evidence>
<evidence type="ECO:0000256" key="11">
    <source>
        <dbReference type="ARBA" id="ARBA00023098"/>
    </source>
</evidence>
<accession>A0A5C6RQ25</accession>
<evidence type="ECO:0000256" key="15">
    <source>
        <dbReference type="PIRSR" id="PIRSR600829-1"/>
    </source>
</evidence>
<keyword evidence="9 17" id="KW-0067">ATP-binding</keyword>
<keyword evidence="8 20" id="KW-0418">Kinase</keyword>
<dbReference type="InterPro" id="IPR000829">
    <property type="entry name" value="DAGK"/>
</dbReference>
<dbReference type="GO" id="GO:0016301">
    <property type="term" value="F:kinase activity"/>
    <property type="evidence" value="ECO:0007669"/>
    <property type="project" value="UniProtKB-KW"/>
</dbReference>
<dbReference type="PANTHER" id="PTHR34299:SF1">
    <property type="entry name" value="DIACYLGLYCEROL KINASE"/>
    <property type="match status" value="1"/>
</dbReference>
<evidence type="ECO:0000313" key="21">
    <source>
        <dbReference type="Proteomes" id="UP000321580"/>
    </source>
</evidence>